<dbReference type="EnsemblPlants" id="KRH37866">
    <property type="protein sequence ID" value="KRH37866"/>
    <property type="gene ID" value="GLYMA_09G094700"/>
</dbReference>
<dbReference type="PANTHER" id="PTHR36019:SF7">
    <property type="match status" value="1"/>
</dbReference>
<dbReference type="Gramene" id="KRH37866">
    <property type="protein sequence ID" value="KRH37866"/>
    <property type="gene ID" value="GLYMA_09G094700"/>
</dbReference>
<reference evidence="2" key="2">
    <citation type="submission" date="2018-02" db="UniProtKB">
        <authorList>
            <consortium name="EnsemblPlants"/>
        </authorList>
    </citation>
    <scope>IDENTIFICATION</scope>
    <source>
        <strain evidence="2">Williams 82</strain>
    </source>
</reference>
<evidence type="ECO:0000313" key="1">
    <source>
        <dbReference type="EMBL" id="KRH37866.1"/>
    </source>
</evidence>
<dbReference type="Proteomes" id="UP000008827">
    <property type="component" value="Chromosome 9"/>
</dbReference>
<reference evidence="1" key="3">
    <citation type="submission" date="2018-07" db="EMBL/GenBank/DDBJ databases">
        <title>WGS assembly of Glycine max.</title>
        <authorList>
            <person name="Schmutz J."/>
            <person name="Cannon S."/>
            <person name="Schlueter J."/>
            <person name="Ma J."/>
            <person name="Mitros T."/>
            <person name="Nelson W."/>
            <person name="Hyten D."/>
            <person name="Song Q."/>
            <person name="Thelen J."/>
            <person name="Cheng J."/>
            <person name="Xu D."/>
            <person name="Hellsten U."/>
            <person name="May G."/>
            <person name="Yu Y."/>
            <person name="Sakurai T."/>
            <person name="Umezawa T."/>
            <person name="Bhattacharyya M."/>
            <person name="Sandhu D."/>
            <person name="Valliyodan B."/>
            <person name="Lindquist E."/>
            <person name="Peto M."/>
            <person name="Grant D."/>
            <person name="Shu S."/>
            <person name="Goodstein D."/>
            <person name="Barry K."/>
            <person name="Futrell-Griggs M."/>
            <person name="Abernathy B."/>
            <person name="Du J."/>
            <person name="Tian Z."/>
            <person name="Zhu L."/>
            <person name="Gill N."/>
            <person name="Joshi T."/>
            <person name="Libault M."/>
            <person name="Sethuraman A."/>
            <person name="Zhang X."/>
            <person name="Shinozaki K."/>
            <person name="Nguyen H."/>
            <person name="Wing R."/>
            <person name="Cregan P."/>
            <person name="Specht J."/>
            <person name="Grimwood J."/>
            <person name="Rokhsar D."/>
            <person name="Stacey G."/>
            <person name="Shoemaker R."/>
            <person name="Jackson S."/>
        </authorList>
    </citation>
    <scope>NUCLEOTIDE SEQUENCE</scope>
    <source>
        <tissue evidence="1">Callus</tissue>
    </source>
</reference>
<reference evidence="1 2" key="1">
    <citation type="journal article" date="2010" name="Nature">
        <title>Genome sequence of the palaeopolyploid soybean.</title>
        <authorList>
            <person name="Schmutz J."/>
            <person name="Cannon S.B."/>
            <person name="Schlueter J."/>
            <person name="Ma J."/>
            <person name="Mitros T."/>
            <person name="Nelson W."/>
            <person name="Hyten D.L."/>
            <person name="Song Q."/>
            <person name="Thelen J.J."/>
            <person name="Cheng J."/>
            <person name="Xu D."/>
            <person name="Hellsten U."/>
            <person name="May G.D."/>
            <person name="Yu Y."/>
            <person name="Sakurai T."/>
            <person name="Umezawa T."/>
            <person name="Bhattacharyya M.K."/>
            <person name="Sandhu D."/>
            <person name="Valliyodan B."/>
            <person name="Lindquist E."/>
            <person name="Peto M."/>
            <person name="Grant D."/>
            <person name="Shu S."/>
            <person name="Goodstein D."/>
            <person name="Barry K."/>
            <person name="Futrell-Griggs M."/>
            <person name="Abernathy B."/>
            <person name="Du J."/>
            <person name="Tian Z."/>
            <person name="Zhu L."/>
            <person name="Gill N."/>
            <person name="Joshi T."/>
            <person name="Libault M."/>
            <person name="Sethuraman A."/>
            <person name="Zhang X.-C."/>
            <person name="Shinozaki K."/>
            <person name="Nguyen H.T."/>
            <person name="Wing R.A."/>
            <person name="Cregan P."/>
            <person name="Specht J."/>
            <person name="Grimwood J."/>
            <person name="Rokhsar D."/>
            <person name="Stacey G."/>
            <person name="Shoemaker R.C."/>
            <person name="Jackson S.A."/>
        </authorList>
    </citation>
    <scope>NUCLEOTIDE SEQUENCE</scope>
    <source>
        <strain evidence="2">cv. Williams 82</strain>
        <tissue evidence="1">Callus</tissue>
    </source>
</reference>
<dbReference type="PaxDb" id="3847-GLYMA09G12491.1"/>
<sequence length="86" mass="9912">MHGWKTKIKKPNRKVAMQVDRRWSRNMAPPKCAHSGPLAKVKAEHHRHINSEGDVGPRLVRSSGMRREWSLEDLAGQQQDKGVRCY</sequence>
<dbReference type="AlphaFoldDB" id="A0A0R0I637"/>
<dbReference type="InParanoid" id="A0A0R0I637"/>
<gene>
    <name evidence="1" type="ORF">GLYMA_09G094700</name>
</gene>
<evidence type="ECO:0000313" key="3">
    <source>
        <dbReference type="Proteomes" id="UP000008827"/>
    </source>
</evidence>
<name>A0A0R0I637_SOYBN</name>
<dbReference type="PANTHER" id="PTHR36019">
    <property type="entry name" value="PLANT/PROTEIN"/>
    <property type="match status" value="1"/>
</dbReference>
<proteinExistence type="predicted"/>
<dbReference type="EMBL" id="CM000842">
    <property type="protein sequence ID" value="KRH37866.1"/>
    <property type="molecule type" value="Genomic_DNA"/>
</dbReference>
<dbReference type="STRING" id="3847.A0A0R0I637"/>
<keyword evidence="3" id="KW-1185">Reference proteome</keyword>
<accession>A0A0R0I637</accession>
<protein>
    <submittedName>
        <fullName evidence="1 2">Uncharacterized protein</fullName>
    </submittedName>
</protein>
<evidence type="ECO:0000313" key="2">
    <source>
        <dbReference type="EnsemblPlants" id="KRH37866"/>
    </source>
</evidence>
<organism evidence="1">
    <name type="scientific">Glycine max</name>
    <name type="common">Soybean</name>
    <name type="synonym">Glycine hispida</name>
    <dbReference type="NCBI Taxonomy" id="3847"/>
    <lineage>
        <taxon>Eukaryota</taxon>
        <taxon>Viridiplantae</taxon>
        <taxon>Streptophyta</taxon>
        <taxon>Embryophyta</taxon>
        <taxon>Tracheophyta</taxon>
        <taxon>Spermatophyta</taxon>
        <taxon>Magnoliopsida</taxon>
        <taxon>eudicotyledons</taxon>
        <taxon>Gunneridae</taxon>
        <taxon>Pentapetalae</taxon>
        <taxon>rosids</taxon>
        <taxon>fabids</taxon>
        <taxon>Fabales</taxon>
        <taxon>Fabaceae</taxon>
        <taxon>Papilionoideae</taxon>
        <taxon>50 kb inversion clade</taxon>
        <taxon>NPAAA clade</taxon>
        <taxon>indigoferoid/millettioid clade</taxon>
        <taxon>Phaseoleae</taxon>
        <taxon>Glycine</taxon>
        <taxon>Glycine subgen. Soja</taxon>
    </lineage>
</organism>